<dbReference type="GO" id="GO:0042302">
    <property type="term" value="F:structural constituent of cuticle"/>
    <property type="evidence" value="ECO:0007669"/>
    <property type="project" value="InterPro"/>
</dbReference>
<dbReference type="OrthoDB" id="5920752at2759"/>
<dbReference type="STRING" id="2018661.A0A2A2LYS5"/>
<dbReference type="SMART" id="SM01088">
    <property type="entry name" value="Col_cuticle_N"/>
    <property type="match status" value="1"/>
</dbReference>
<evidence type="ECO:0000256" key="4">
    <source>
        <dbReference type="SAM" id="MobiDB-lite"/>
    </source>
</evidence>
<evidence type="ECO:0000256" key="2">
    <source>
        <dbReference type="ARBA" id="ARBA00022737"/>
    </source>
</evidence>
<dbReference type="PANTHER" id="PTHR24637">
    <property type="entry name" value="COLLAGEN"/>
    <property type="match status" value="1"/>
</dbReference>
<keyword evidence="5" id="KW-0472">Membrane</keyword>
<keyword evidence="2" id="KW-0677">Repeat</keyword>
<feature type="transmembrane region" description="Helical" evidence="5">
    <location>
        <begin position="12"/>
        <end position="38"/>
    </location>
</feature>
<sequence>MKMESDGRMKAYKFVAYAAVSFSIVAVLSVVMTLPMVYNYVSHVRRQMEHELSFCKSGYGSGPTGPEVNAPANLQCEGCCLPGPPGPQKPAPGRPGNDALPGAPGPRGPPGPLGEAGQPGPQGDAGTPAISEPLTPGAPGEPGDIGPPGLEHRATMEPLDDGPPGIDGQPGPPGPPGESGPAGEKGICPKYCAIDGGVFFEDGTRR</sequence>
<evidence type="ECO:0000259" key="6">
    <source>
        <dbReference type="SMART" id="SM01088"/>
    </source>
</evidence>
<gene>
    <name evidence="7" type="ORF">WR25_06396</name>
</gene>
<comment type="subunit">
    <text evidence="1">Collagen polypeptide chains are complexed within the cuticle by disulfide bonds and other types of covalent cross-links.</text>
</comment>
<dbReference type="PANTHER" id="PTHR24637:SF262">
    <property type="entry name" value="CUTICLE COLLAGEN 34-RELATED"/>
    <property type="match status" value="1"/>
</dbReference>
<keyword evidence="5" id="KW-0812">Transmembrane</keyword>
<dbReference type="InterPro" id="IPR002486">
    <property type="entry name" value="Col_cuticle_N"/>
</dbReference>
<evidence type="ECO:0000256" key="1">
    <source>
        <dbReference type="ARBA" id="ARBA00011518"/>
    </source>
</evidence>
<reference evidence="7 8" key="1">
    <citation type="journal article" date="2017" name="Curr. Biol.">
        <title>Genome architecture and evolution of a unichromosomal asexual nematode.</title>
        <authorList>
            <person name="Fradin H."/>
            <person name="Zegar C."/>
            <person name="Gutwein M."/>
            <person name="Lucas J."/>
            <person name="Kovtun M."/>
            <person name="Corcoran D."/>
            <person name="Baugh L.R."/>
            <person name="Kiontke K."/>
            <person name="Gunsalus K."/>
            <person name="Fitch D.H."/>
            <person name="Piano F."/>
        </authorList>
    </citation>
    <scope>NUCLEOTIDE SEQUENCE [LARGE SCALE GENOMIC DNA]</scope>
    <source>
        <strain evidence="7">PF1309</strain>
    </source>
</reference>
<keyword evidence="3" id="KW-1015">Disulfide bond</keyword>
<feature type="compositionally biased region" description="Pro residues" evidence="4">
    <location>
        <begin position="103"/>
        <end position="112"/>
    </location>
</feature>
<evidence type="ECO:0000256" key="3">
    <source>
        <dbReference type="ARBA" id="ARBA00023157"/>
    </source>
</evidence>
<evidence type="ECO:0000313" key="8">
    <source>
        <dbReference type="Proteomes" id="UP000218231"/>
    </source>
</evidence>
<dbReference type="Proteomes" id="UP000218231">
    <property type="component" value="Unassembled WGS sequence"/>
</dbReference>
<accession>A0A2A2LYS5</accession>
<proteinExistence type="predicted"/>
<feature type="region of interest" description="Disordered" evidence="4">
    <location>
        <begin position="87"/>
        <end position="190"/>
    </location>
</feature>
<evidence type="ECO:0000256" key="5">
    <source>
        <dbReference type="SAM" id="Phobius"/>
    </source>
</evidence>
<organism evidence="7 8">
    <name type="scientific">Diploscapter pachys</name>
    <dbReference type="NCBI Taxonomy" id="2018661"/>
    <lineage>
        <taxon>Eukaryota</taxon>
        <taxon>Metazoa</taxon>
        <taxon>Ecdysozoa</taxon>
        <taxon>Nematoda</taxon>
        <taxon>Chromadorea</taxon>
        <taxon>Rhabditida</taxon>
        <taxon>Rhabditina</taxon>
        <taxon>Rhabditomorpha</taxon>
        <taxon>Rhabditoidea</taxon>
        <taxon>Rhabditidae</taxon>
        <taxon>Diploscapter</taxon>
    </lineage>
</organism>
<protein>
    <recommendedName>
        <fullName evidence="6">Nematode cuticle collagen N-terminal domain-containing protein</fullName>
    </recommendedName>
</protein>
<name>A0A2A2LYS5_9BILA</name>
<keyword evidence="8" id="KW-1185">Reference proteome</keyword>
<dbReference type="Pfam" id="PF01484">
    <property type="entry name" value="Col_cuticle_N"/>
    <property type="match status" value="1"/>
</dbReference>
<comment type="caution">
    <text evidence="7">The sequence shown here is derived from an EMBL/GenBank/DDBJ whole genome shotgun (WGS) entry which is preliminary data.</text>
</comment>
<evidence type="ECO:0000313" key="7">
    <source>
        <dbReference type="EMBL" id="PAV91411.1"/>
    </source>
</evidence>
<dbReference type="EMBL" id="LIAE01006319">
    <property type="protein sequence ID" value="PAV91411.1"/>
    <property type="molecule type" value="Genomic_DNA"/>
</dbReference>
<feature type="domain" description="Nematode cuticle collagen N-terminal" evidence="6">
    <location>
        <begin position="14"/>
        <end position="59"/>
    </location>
</feature>
<dbReference type="AlphaFoldDB" id="A0A2A2LYS5"/>
<keyword evidence="5" id="KW-1133">Transmembrane helix</keyword>
<dbReference type="Gene3D" id="1.20.5.320">
    <property type="entry name" value="6-Phosphogluconate Dehydrogenase, domain 3"/>
    <property type="match status" value="1"/>
</dbReference>